<evidence type="ECO:0000256" key="7">
    <source>
        <dbReference type="ARBA" id="ARBA00023136"/>
    </source>
</evidence>
<comment type="subcellular location">
    <subcellularLocation>
        <location evidence="1">Membrane</location>
    </subcellularLocation>
</comment>
<reference evidence="12 13" key="1">
    <citation type="journal article" date="2018" name="IMA Fungus">
        <title>IMA Genome-F 9: Draft genome sequence of Annulohypoxylon stygium, Aspergillus mulundensis, Berkeleyomyces basicola (syn. Thielaviopsis basicola), Ceratocystis smalleyi, two Cercospora beticola strains, Coleophoma cylindrospora, Fusarium fracticaudum, Phialophora cf. hyalina, and Morchella septimelata.</title>
        <authorList>
            <person name="Wingfield B.D."/>
            <person name="Bills G.F."/>
            <person name="Dong Y."/>
            <person name="Huang W."/>
            <person name="Nel W.J."/>
            <person name="Swalarsk-Parry B.S."/>
            <person name="Vaghefi N."/>
            <person name="Wilken P.M."/>
            <person name="An Z."/>
            <person name="de Beer Z.W."/>
            <person name="De Vos L."/>
            <person name="Chen L."/>
            <person name="Duong T.A."/>
            <person name="Gao Y."/>
            <person name="Hammerbacher A."/>
            <person name="Kikkert J.R."/>
            <person name="Li Y."/>
            <person name="Li H."/>
            <person name="Li K."/>
            <person name="Li Q."/>
            <person name="Liu X."/>
            <person name="Ma X."/>
            <person name="Naidoo K."/>
            <person name="Pethybridge S.J."/>
            <person name="Sun J."/>
            <person name="Steenkamp E.T."/>
            <person name="van der Nest M.A."/>
            <person name="van Wyk S."/>
            <person name="Wingfield M.J."/>
            <person name="Xiong C."/>
            <person name="Yue Q."/>
            <person name="Zhang X."/>
        </authorList>
    </citation>
    <scope>NUCLEOTIDE SEQUENCE [LARGE SCALE GENOMIC DNA]</scope>
    <source>
        <strain evidence="12 13">BP6252</strain>
    </source>
</reference>
<feature type="domain" description="Phospholipid/glycerol acyltransferase" evidence="11">
    <location>
        <begin position="100"/>
        <end position="214"/>
    </location>
</feature>
<sequence length="344" mass="38267">MEKYSQYRDRGSGIAPFFPVASQPTGAYLPVHIFLFLIKLPIFLSVALSYFLVLQWFPLGSLAKKGMLWLILGVPGIWWIDLQIDGVKKGSLAKKHEGRVPQPSSIIASSFTSPIDSLYLAAIFDPIFTISYPHTRQVQYISLFGAILRALSKPKEFPPKGAVMTDLRTLVAEHPKRIIVVFPECTTTNGKGIMPFSPSLLTTPATTKIFPISMRYTPPDITTPIPGAYWSFLWNLLSKPTHCIRVRIAEVVYNTSKPTDGAPLEKRDRYMENLLNPSGDDSAMTSSTDTLTSLGDQPGDINTDERRILDKVGEALARLGRVKRVGLTVKDKAAFIEAWGARRR</sequence>
<dbReference type="EMBL" id="PDLM01000016">
    <property type="protein sequence ID" value="RDW59696.1"/>
    <property type="molecule type" value="Genomic_DNA"/>
</dbReference>
<dbReference type="GO" id="GO:0006629">
    <property type="term" value="P:lipid metabolic process"/>
    <property type="evidence" value="ECO:0007669"/>
    <property type="project" value="UniProtKB-KW"/>
</dbReference>
<evidence type="ECO:0000313" key="12">
    <source>
        <dbReference type="EMBL" id="RDW59696.1"/>
    </source>
</evidence>
<name>A0A3D8QCW7_9HELO</name>
<comment type="similarity">
    <text evidence="2">Belongs to the 1-acyl-sn-glycerol-3-phosphate acyltransferase family.</text>
</comment>
<dbReference type="OrthoDB" id="272512at2759"/>
<dbReference type="STRING" id="1849047.A0A3D8QCW7"/>
<evidence type="ECO:0000256" key="4">
    <source>
        <dbReference type="ARBA" id="ARBA00022692"/>
    </source>
</evidence>
<proteinExistence type="inferred from homology"/>
<evidence type="ECO:0000256" key="1">
    <source>
        <dbReference type="ARBA" id="ARBA00004370"/>
    </source>
</evidence>
<feature type="compositionally biased region" description="Low complexity" evidence="9">
    <location>
        <begin position="278"/>
        <end position="296"/>
    </location>
</feature>
<evidence type="ECO:0000313" key="13">
    <source>
        <dbReference type="Proteomes" id="UP000256645"/>
    </source>
</evidence>
<accession>A0A3D8QCW7</accession>
<evidence type="ECO:0000256" key="6">
    <source>
        <dbReference type="ARBA" id="ARBA00023098"/>
    </source>
</evidence>
<keyword evidence="13" id="KW-1185">Reference proteome</keyword>
<dbReference type="AlphaFoldDB" id="A0A3D8QCW7"/>
<keyword evidence="5 10" id="KW-1133">Transmembrane helix</keyword>
<evidence type="ECO:0000259" key="11">
    <source>
        <dbReference type="Pfam" id="PF01553"/>
    </source>
</evidence>
<evidence type="ECO:0000256" key="5">
    <source>
        <dbReference type="ARBA" id="ARBA00022989"/>
    </source>
</evidence>
<evidence type="ECO:0000256" key="9">
    <source>
        <dbReference type="SAM" id="MobiDB-lite"/>
    </source>
</evidence>
<evidence type="ECO:0000256" key="8">
    <source>
        <dbReference type="ARBA" id="ARBA00023315"/>
    </source>
</evidence>
<feature type="region of interest" description="Disordered" evidence="9">
    <location>
        <begin position="275"/>
        <end position="303"/>
    </location>
</feature>
<comment type="caution">
    <text evidence="12">The sequence shown here is derived from an EMBL/GenBank/DDBJ whole genome shotgun (WGS) entry which is preliminary data.</text>
</comment>
<keyword evidence="6" id="KW-0443">Lipid metabolism</keyword>
<dbReference type="Pfam" id="PF01553">
    <property type="entry name" value="Acyltransferase"/>
    <property type="match status" value="1"/>
</dbReference>
<keyword evidence="3" id="KW-0808">Transferase</keyword>
<organism evidence="12 13">
    <name type="scientific">Coleophoma cylindrospora</name>
    <dbReference type="NCBI Taxonomy" id="1849047"/>
    <lineage>
        <taxon>Eukaryota</taxon>
        <taxon>Fungi</taxon>
        <taxon>Dikarya</taxon>
        <taxon>Ascomycota</taxon>
        <taxon>Pezizomycotina</taxon>
        <taxon>Leotiomycetes</taxon>
        <taxon>Helotiales</taxon>
        <taxon>Dermateaceae</taxon>
        <taxon>Coleophoma</taxon>
    </lineage>
</organism>
<keyword evidence="4 10" id="KW-0812">Transmembrane</keyword>
<evidence type="ECO:0000256" key="3">
    <source>
        <dbReference type="ARBA" id="ARBA00022679"/>
    </source>
</evidence>
<protein>
    <recommendedName>
        <fullName evidence="11">Phospholipid/glycerol acyltransferase domain-containing protein</fullName>
    </recommendedName>
</protein>
<dbReference type="InterPro" id="IPR002123">
    <property type="entry name" value="Plipid/glycerol_acylTrfase"/>
</dbReference>
<gene>
    <name evidence="12" type="ORF">BP6252_12783</name>
</gene>
<evidence type="ECO:0000256" key="2">
    <source>
        <dbReference type="ARBA" id="ARBA00008655"/>
    </source>
</evidence>
<dbReference type="Proteomes" id="UP000256645">
    <property type="component" value="Unassembled WGS sequence"/>
</dbReference>
<feature type="transmembrane region" description="Helical" evidence="10">
    <location>
        <begin position="33"/>
        <end position="54"/>
    </location>
</feature>
<dbReference type="GO" id="GO:0016020">
    <property type="term" value="C:membrane"/>
    <property type="evidence" value="ECO:0007669"/>
    <property type="project" value="UniProtKB-SubCell"/>
</dbReference>
<dbReference type="PANTHER" id="PTHR23063">
    <property type="entry name" value="PHOSPHOLIPID ACYLTRANSFERASE"/>
    <property type="match status" value="1"/>
</dbReference>
<dbReference type="PANTHER" id="PTHR23063:SF60">
    <property type="entry name" value="LYSOPHOSPHATIDIC ACID:OLEOYL-COA ACYLTRANSFERASE 1"/>
    <property type="match status" value="1"/>
</dbReference>
<evidence type="ECO:0000256" key="10">
    <source>
        <dbReference type="SAM" id="Phobius"/>
    </source>
</evidence>
<keyword evidence="8" id="KW-0012">Acyltransferase</keyword>
<dbReference type="GO" id="GO:0016746">
    <property type="term" value="F:acyltransferase activity"/>
    <property type="evidence" value="ECO:0007669"/>
    <property type="project" value="UniProtKB-KW"/>
</dbReference>
<keyword evidence="7 10" id="KW-0472">Membrane</keyword>